<sequence length="181" mass="20989">MIKHPKRRFEKILNLAHRYFVYTSVAFTLVTTGFIGVRFYHHFRLRQEQKRLQAIEQQQKQNAENLFEKFADIDDILRLNHIAIASKTIEESSTLYKDKFRMETSDKHAQPDHGVNTMFVDCGGIHHLCFEVDNLDAACLDLRQRGLRLLSDRPKIGAHGKPVIFCHPKDCSGVLIELEQA</sequence>
<reference evidence="9 10" key="2">
    <citation type="journal article" date="2022" name="Mol. Biol. Evol.">
        <title>Comparative Genomics Reveals Insights into the Divergent Evolution of Astigmatic Mites and Household Pest Adaptations.</title>
        <authorList>
            <person name="Xiong Q."/>
            <person name="Wan A.T."/>
            <person name="Liu X."/>
            <person name="Fung C.S."/>
            <person name="Xiao X."/>
            <person name="Malainual N."/>
            <person name="Hou J."/>
            <person name="Wang L."/>
            <person name="Wang M."/>
            <person name="Yang K.Y."/>
            <person name="Cui Y."/>
            <person name="Leung E.L."/>
            <person name="Nong W."/>
            <person name="Shin S.K."/>
            <person name="Au S.W."/>
            <person name="Jeong K.Y."/>
            <person name="Chew F.T."/>
            <person name="Hui J.H."/>
            <person name="Leung T.F."/>
            <person name="Tungtrongchitr A."/>
            <person name="Zhong N."/>
            <person name="Liu Z."/>
            <person name="Tsui S.K."/>
        </authorList>
    </citation>
    <scope>NUCLEOTIDE SEQUENCE [LARGE SCALE GENOMIC DNA]</scope>
    <source>
        <strain evidence="9">Derp</strain>
    </source>
</reference>
<dbReference type="CDD" id="cd07249">
    <property type="entry name" value="MMCE"/>
    <property type="match status" value="1"/>
</dbReference>
<name>A0ABQ8JN13_DERPT</name>
<keyword evidence="3 7" id="KW-0812">Transmembrane</keyword>
<dbReference type="SUPFAM" id="SSF54593">
    <property type="entry name" value="Glyoxalase/Bleomycin resistance protein/Dihydroxybiphenyl dioxygenase"/>
    <property type="match status" value="1"/>
</dbReference>
<keyword evidence="5 7" id="KW-1133">Transmembrane helix</keyword>
<gene>
    <name evidence="9" type="ORF">DERP_008854</name>
</gene>
<dbReference type="InterPro" id="IPR037523">
    <property type="entry name" value="VOC_core"/>
</dbReference>
<dbReference type="Pfam" id="PF14880">
    <property type="entry name" value="COX14"/>
    <property type="match status" value="1"/>
</dbReference>
<dbReference type="EMBL" id="NJHN03000030">
    <property type="protein sequence ID" value="KAH9424006.1"/>
    <property type="molecule type" value="Genomic_DNA"/>
</dbReference>
<reference evidence="9 10" key="1">
    <citation type="journal article" date="2018" name="J. Allergy Clin. Immunol.">
        <title>High-quality assembly of Dermatophagoides pteronyssinus genome and transcriptome reveals a wide range of novel allergens.</title>
        <authorList>
            <person name="Liu X.Y."/>
            <person name="Yang K.Y."/>
            <person name="Wang M.Q."/>
            <person name="Kwok J.S."/>
            <person name="Zeng X."/>
            <person name="Yang Z."/>
            <person name="Xiao X.J."/>
            <person name="Lau C.P."/>
            <person name="Li Y."/>
            <person name="Huang Z.M."/>
            <person name="Ba J.G."/>
            <person name="Yim A.K."/>
            <person name="Ouyang C.Y."/>
            <person name="Ngai S.M."/>
            <person name="Chan T.F."/>
            <person name="Leung E.L."/>
            <person name="Liu L."/>
            <person name="Liu Z.G."/>
            <person name="Tsui S.K."/>
        </authorList>
    </citation>
    <scope>NUCLEOTIDE SEQUENCE [LARGE SCALE GENOMIC DNA]</scope>
    <source>
        <strain evidence="9">Derp</strain>
    </source>
</reference>
<dbReference type="InterPro" id="IPR017515">
    <property type="entry name" value="MeMalonyl-CoA_epimerase"/>
</dbReference>
<protein>
    <recommendedName>
        <fullName evidence="8">VOC domain-containing protein</fullName>
    </recommendedName>
</protein>
<dbReference type="PANTHER" id="PTHR43048:SF3">
    <property type="entry name" value="METHYLMALONYL-COA EPIMERASE, MITOCHONDRIAL"/>
    <property type="match status" value="1"/>
</dbReference>
<evidence type="ECO:0000256" key="3">
    <source>
        <dbReference type="ARBA" id="ARBA00022692"/>
    </source>
</evidence>
<feature type="domain" description="VOC" evidence="8">
    <location>
        <begin position="51"/>
        <end position="181"/>
    </location>
</feature>
<dbReference type="Gene3D" id="3.10.180.10">
    <property type="entry name" value="2,3-Dihydroxybiphenyl 1,2-Dioxygenase, domain 1"/>
    <property type="match status" value="1"/>
</dbReference>
<comment type="caution">
    <text evidence="9">The sequence shown here is derived from an EMBL/GenBank/DDBJ whole genome shotgun (WGS) entry which is preliminary data.</text>
</comment>
<dbReference type="PROSITE" id="PS51819">
    <property type="entry name" value="VOC"/>
    <property type="match status" value="1"/>
</dbReference>
<evidence type="ECO:0000313" key="9">
    <source>
        <dbReference type="EMBL" id="KAH9424006.1"/>
    </source>
</evidence>
<keyword evidence="4" id="KW-0479">Metal-binding</keyword>
<dbReference type="Proteomes" id="UP000887458">
    <property type="component" value="Unassembled WGS sequence"/>
</dbReference>
<evidence type="ECO:0000256" key="2">
    <source>
        <dbReference type="ARBA" id="ARBA00009308"/>
    </source>
</evidence>
<evidence type="ECO:0000256" key="1">
    <source>
        <dbReference type="ARBA" id="ARBA00004167"/>
    </source>
</evidence>
<evidence type="ECO:0000256" key="7">
    <source>
        <dbReference type="SAM" id="Phobius"/>
    </source>
</evidence>
<comment type="similarity">
    <text evidence="2">Belongs to the methylmalonyl-CoA epimerase family.</text>
</comment>
<accession>A0ABQ8JN13</accession>
<proteinExistence type="inferred from homology"/>
<dbReference type="Pfam" id="PF13669">
    <property type="entry name" value="Glyoxalase_4"/>
    <property type="match status" value="1"/>
</dbReference>
<keyword evidence="6 7" id="KW-0472">Membrane</keyword>
<evidence type="ECO:0000256" key="4">
    <source>
        <dbReference type="ARBA" id="ARBA00022723"/>
    </source>
</evidence>
<keyword evidence="10" id="KW-1185">Reference proteome</keyword>
<dbReference type="InterPro" id="IPR029208">
    <property type="entry name" value="COX14"/>
</dbReference>
<evidence type="ECO:0000313" key="10">
    <source>
        <dbReference type="Proteomes" id="UP000887458"/>
    </source>
</evidence>
<dbReference type="InterPro" id="IPR051785">
    <property type="entry name" value="MMCE/EMCE_epimerase"/>
</dbReference>
<dbReference type="InterPro" id="IPR029068">
    <property type="entry name" value="Glyas_Bleomycin-R_OHBP_Dase"/>
</dbReference>
<comment type="subcellular location">
    <subcellularLocation>
        <location evidence="1">Membrane</location>
        <topology evidence="1">Single-pass membrane protein</topology>
    </subcellularLocation>
</comment>
<dbReference type="PANTHER" id="PTHR43048">
    <property type="entry name" value="METHYLMALONYL-COA EPIMERASE"/>
    <property type="match status" value="1"/>
</dbReference>
<feature type="transmembrane region" description="Helical" evidence="7">
    <location>
        <begin position="20"/>
        <end position="41"/>
    </location>
</feature>
<evidence type="ECO:0000256" key="6">
    <source>
        <dbReference type="ARBA" id="ARBA00023136"/>
    </source>
</evidence>
<organism evidence="9 10">
    <name type="scientific">Dermatophagoides pteronyssinus</name>
    <name type="common">European house dust mite</name>
    <dbReference type="NCBI Taxonomy" id="6956"/>
    <lineage>
        <taxon>Eukaryota</taxon>
        <taxon>Metazoa</taxon>
        <taxon>Ecdysozoa</taxon>
        <taxon>Arthropoda</taxon>
        <taxon>Chelicerata</taxon>
        <taxon>Arachnida</taxon>
        <taxon>Acari</taxon>
        <taxon>Acariformes</taxon>
        <taxon>Sarcoptiformes</taxon>
        <taxon>Astigmata</taxon>
        <taxon>Psoroptidia</taxon>
        <taxon>Analgoidea</taxon>
        <taxon>Pyroglyphidae</taxon>
        <taxon>Dermatophagoidinae</taxon>
        <taxon>Dermatophagoides</taxon>
    </lineage>
</organism>
<evidence type="ECO:0000256" key="5">
    <source>
        <dbReference type="ARBA" id="ARBA00022989"/>
    </source>
</evidence>
<evidence type="ECO:0000259" key="8">
    <source>
        <dbReference type="PROSITE" id="PS51819"/>
    </source>
</evidence>